<dbReference type="eggNOG" id="arCOG02527">
    <property type="taxonomic scope" value="Archaea"/>
</dbReference>
<dbReference type="OrthoDB" id="146042at2157"/>
<proteinExistence type="predicted"/>
<dbReference type="AlphaFoldDB" id="E1RJE7"/>
<reference evidence="1 2" key="1">
    <citation type="journal article" date="2010" name="Stand. Genomic Sci.">
        <title>Complete genome sequence of Methanoplanus petrolearius type strain (SEBR 4847).</title>
        <authorList>
            <person name="Brambilla E."/>
            <person name="Djao O.D."/>
            <person name="Daligault H."/>
            <person name="Lapidus A."/>
            <person name="Lucas S."/>
            <person name="Hammon N."/>
            <person name="Nolan M."/>
            <person name="Tice H."/>
            <person name="Cheng J.F."/>
            <person name="Han C."/>
            <person name="Tapia R."/>
            <person name="Goodwin L."/>
            <person name="Pitluck S."/>
            <person name="Liolios K."/>
            <person name="Ivanova N."/>
            <person name="Mavromatis K."/>
            <person name="Mikhailova N."/>
            <person name="Pati A."/>
            <person name="Chen A."/>
            <person name="Palaniappan K."/>
            <person name="Land M."/>
            <person name="Hauser L."/>
            <person name="Chang Y.J."/>
            <person name="Jeffries C.D."/>
            <person name="Rohde M."/>
            <person name="Spring S."/>
            <person name="Sikorski J."/>
            <person name="Goker M."/>
            <person name="Woyke T."/>
            <person name="Bristow J."/>
            <person name="Eisen J.A."/>
            <person name="Markowitz V."/>
            <person name="Hugenholtz P."/>
            <person name="Kyrpides N.C."/>
            <person name="Klenk H.P."/>
        </authorList>
    </citation>
    <scope>NUCLEOTIDE SEQUENCE [LARGE SCALE GENOMIC DNA]</scope>
    <source>
        <strain evidence="2">DSM 11571 / OCM 486 / SEBR 4847</strain>
    </source>
</reference>
<dbReference type="GeneID" id="9744482"/>
<dbReference type="eggNOG" id="arCOG04987">
    <property type="taxonomic scope" value="Archaea"/>
</dbReference>
<protein>
    <recommendedName>
        <fullName evidence="3">Periplasmic component of the Tol biopolymer transport system-like protein</fullName>
    </recommendedName>
</protein>
<gene>
    <name evidence="1" type="ordered locus">Mpet_2003</name>
</gene>
<dbReference type="Proteomes" id="UP000006565">
    <property type="component" value="Chromosome"/>
</dbReference>
<evidence type="ECO:0000313" key="1">
    <source>
        <dbReference type="EMBL" id="ADN36753.1"/>
    </source>
</evidence>
<dbReference type="EMBL" id="CP002117">
    <property type="protein sequence ID" value="ADN36753.1"/>
    <property type="molecule type" value="Genomic_DNA"/>
</dbReference>
<dbReference type="HOGENOM" id="CLU_596681_0_0_2"/>
<evidence type="ECO:0008006" key="3">
    <source>
        <dbReference type="Google" id="ProtNLM"/>
    </source>
</evidence>
<evidence type="ECO:0000313" key="2">
    <source>
        <dbReference type="Proteomes" id="UP000006565"/>
    </source>
</evidence>
<dbReference type="RefSeq" id="WP_013329930.1">
    <property type="nucleotide sequence ID" value="NC_014507.1"/>
</dbReference>
<accession>E1RJE7</accession>
<dbReference type="SUPFAM" id="SSF82171">
    <property type="entry name" value="DPP6 N-terminal domain-like"/>
    <property type="match status" value="1"/>
</dbReference>
<dbReference type="KEGG" id="mpi:Mpet_2003"/>
<dbReference type="PANTHER" id="PTHR36842">
    <property type="entry name" value="PROTEIN TOLB HOMOLOG"/>
    <property type="match status" value="1"/>
</dbReference>
<dbReference type="PANTHER" id="PTHR36842:SF1">
    <property type="entry name" value="PROTEIN TOLB"/>
    <property type="match status" value="1"/>
</dbReference>
<keyword evidence="2" id="KW-1185">Reference proteome</keyword>
<organism evidence="1 2">
    <name type="scientific">Methanolacinia petrolearia (strain DSM 11571 / OCM 486 / SEBR 4847)</name>
    <name type="common">Methanoplanus petrolearius</name>
    <dbReference type="NCBI Taxonomy" id="679926"/>
    <lineage>
        <taxon>Archaea</taxon>
        <taxon>Methanobacteriati</taxon>
        <taxon>Methanobacteriota</taxon>
        <taxon>Stenosarchaea group</taxon>
        <taxon>Methanomicrobia</taxon>
        <taxon>Methanomicrobiales</taxon>
        <taxon>Methanomicrobiaceae</taxon>
        <taxon>Methanolacinia</taxon>
    </lineage>
</organism>
<dbReference type="Gene3D" id="2.60.120.380">
    <property type="match status" value="1"/>
</dbReference>
<sequence precursor="true">MTGIMKKITIILLIMVLILVCPCCAQEISDAELISLGDVARYNSIVFDNDVVAWLEYDLDQNRLLQSSIHRYNISTGMQELVVADPSGKFSLDFSGDRYVWSDQRGIFLYDESEGEITFLYSNNSQYSPVIDGDIIVWVEKIDDKRSILRIYNISTGEYSEISGGMFDSFDYPAISGDWIAFIKTDVYEGTMELCLHNLNEQNGYMSFTGAEVPVVYQPPSIDGNHVVWTGMNDDGYYNTFLYDIDTGKSDIVYPSDSAQLCPDISGNYIAWLDLGSYPSNLPWGGHLFVQDLDSGVTREISPDSKQEFPKVSGDYVVWLNARGDDHEIYLHSFLDDGRDFLSDDEDGIDDATPTPLPTPSTKVRFFSSIREGDTDWYSLVPTEITEQLSFELRWTENSSELSLSVVSPSGNMWIFDDDADGNDDCAVRMTISNISDDLLNSGRWTVAVTGKKVPGDIDYDICWY</sequence>
<dbReference type="STRING" id="679926.Mpet_2003"/>
<name>E1RJE7_METP4</name>